<evidence type="ECO:0000256" key="4">
    <source>
        <dbReference type="ARBA" id="ARBA00011747"/>
    </source>
</evidence>
<comment type="subcellular location">
    <subcellularLocation>
        <location evidence="2">Cytoplasm</location>
        <location evidence="2">Cytoskeleton</location>
    </subcellularLocation>
</comment>
<keyword evidence="16" id="KW-1185">Reference proteome</keyword>
<evidence type="ECO:0000313" key="16">
    <source>
        <dbReference type="Proteomes" id="UP000184267"/>
    </source>
</evidence>
<dbReference type="SUPFAM" id="SSF55307">
    <property type="entry name" value="Tubulin C-terminal domain-like"/>
    <property type="match status" value="1"/>
</dbReference>
<accession>A0A1M2W3C0</accession>
<dbReference type="GO" id="GO:0003924">
    <property type="term" value="F:GTPase activity"/>
    <property type="evidence" value="ECO:0007669"/>
    <property type="project" value="InterPro"/>
</dbReference>
<feature type="domain" description="Tubulin/FtsZ 2-layer sandwich" evidence="14">
    <location>
        <begin position="1"/>
        <end position="117"/>
    </location>
</feature>
<keyword evidence="8" id="KW-0547">Nucleotide-binding</keyword>
<dbReference type="OrthoDB" id="1662883at2759"/>
<dbReference type="GO" id="GO:0007017">
    <property type="term" value="P:microtubule-based process"/>
    <property type="evidence" value="ECO:0007669"/>
    <property type="project" value="InterPro"/>
</dbReference>
<evidence type="ECO:0000256" key="13">
    <source>
        <dbReference type="SAM" id="MobiDB-lite"/>
    </source>
</evidence>
<comment type="caution">
    <text evidence="15">The sequence shown here is derived from an EMBL/GenBank/DDBJ whole genome shotgun (WGS) entry which is preliminary data.</text>
</comment>
<dbReference type="GO" id="GO:0005874">
    <property type="term" value="C:microtubule"/>
    <property type="evidence" value="ECO:0007669"/>
    <property type="project" value="UniProtKB-KW"/>
</dbReference>
<keyword evidence="5" id="KW-0963">Cytoplasm</keyword>
<gene>
    <name evidence="15" type="ORF">TRAPUB_9099</name>
</gene>
<dbReference type="GO" id="GO:0005200">
    <property type="term" value="F:structural constituent of cytoskeleton"/>
    <property type="evidence" value="ECO:0007669"/>
    <property type="project" value="InterPro"/>
</dbReference>
<dbReference type="GO" id="GO:0046872">
    <property type="term" value="F:metal ion binding"/>
    <property type="evidence" value="ECO:0007669"/>
    <property type="project" value="UniProtKB-KW"/>
</dbReference>
<keyword evidence="6" id="KW-0493">Microtubule</keyword>
<evidence type="ECO:0000259" key="14">
    <source>
        <dbReference type="SMART" id="SM00865"/>
    </source>
</evidence>
<comment type="cofactor">
    <cofactor evidence="1">
        <name>Mg(2+)</name>
        <dbReference type="ChEBI" id="CHEBI:18420"/>
    </cofactor>
</comment>
<keyword evidence="7" id="KW-0479">Metal-binding</keyword>
<dbReference type="Pfam" id="PF03953">
    <property type="entry name" value="Tubulin_C"/>
    <property type="match status" value="1"/>
</dbReference>
<dbReference type="SMART" id="SM00865">
    <property type="entry name" value="Tubulin_C"/>
    <property type="match status" value="1"/>
</dbReference>
<evidence type="ECO:0000313" key="15">
    <source>
        <dbReference type="EMBL" id="OJT14348.1"/>
    </source>
</evidence>
<dbReference type="InterPro" id="IPR002453">
    <property type="entry name" value="Beta_tubulin"/>
</dbReference>
<keyword evidence="9" id="KW-0460">Magnesium</keyword>
<dbReference type="FunFam" id="1.10.287.600:FF:000013">
    <property type="entry name" value="Tubulin beta chain"/>
    <property type="match status" value="1"/>
</dbReference>
<dbReference type="InterPro" id="IPR037103">
    <property type="entry name" value="Tubulin/FtsZ-like_C"/>
</dbReference>
<dbReference type="AlphaFoldDB" id="A0A1M2W3C0"/>
<evidence type="ECO:0000256" key="1">
    <source>
        <dbReference type="ARBA" id="ARBA00001946"/>
    </source>
</evidence>
<keyword evidence="10" id="KW-0342">GTP-binding</keyword>
<evidence type="ECO:0000256" key="12">
    <source>
        <dbReference type="ARBA" id="ARBA00034296"/>
    </source>
</evidence>
<dbReference type="Gene3D" id="3.30.1330.20">
    <property type="entry name" value="Tubulin/FtsZ, C-terminal domain"/>
    <property type="match status" value="1"/>
</dbReference>
<evidence type="ECO:0000256" key="11">
    <source>
        <dbReference type="ARBA" id="ARBA00023212"/>
    </source>
</evidence>
<evidence type="ECO:0000256" key="9">
    <source>
        <dbReference type="ARBA" id="ARBA00022842"/>
    </source>
</evidence>
<organism evidence="15 16">
    <name type="scientific">Trametes pubescens</name>
    <name type="common">White-rot fungus</name>
    <dbReference type="NCBI Taxonomy" id="154538"/>
    <lineage>
        <taxon>Eukaryota</taxon>
        <taxon>Fungi</taxon>
        <taxon>Dikarya</taxon>
        <taxon>Basidiomycota</taxon>
        <taxon>Agaricomycotina</taxon>
        <taxon>Agaricomycetes</taxon>
        <taxon>Polyporales</taxon>
        <taxon>Polyporaceae</taxon>
        <taxon>Trametes</taxon>
    </lineage>
</organism>
<dbReference type="OMA" id="ICRRNID"/>
<evidence type="ECO:0000256" key="3">
    <source>
        <dbReference type="ARBA" id="ARBA00009636"/>
    </source>
</evidence>
<dbReference type="PRINTS" id="PR01163">
    <property type="entry name" value="BETATUBULIN"/>
</dbReference>
<sequence length="196" mass="22366">MPSYAPFFDPNQKAYSRTNVKELTTSLFERANLLVACDPRFGRYLTAFTIFRGNVASEEAEQAVFDLQRKNNAQFVEWIPDNISVSLCSVPPVGQKQSATCLANSTAVQELFARTLTQFAAMYKRRAYLHWYTGEGMDSMEFSEAESNTQDLIAEYQQYQEATVDEEEEAEYEYEAEPEAAVEYQEEPSAGDEFEQ</sequence>
<protein>
    <submittedName>
        <fullName evidence="15">Tubulin beta-2 chain</fullName>
    </submittedName>
</protein>
<comment type="function">
    <text evidence="12">Tubulin is the major constituent of microtubules, a cylinder consisting of laterally associated linear protofilaments composed of alpha- and beta-tubulin heterodimers. Microtubules grow by the addition of GTP-tubulin dimers to the microtubule end, where a stabilizing cap forms. Below the cap, tubulin dimers are in GDP-bound state, owing to GTPase activity of alpha-tubulin.</text>
</comment>
<evidence type="ECO:0000256" key="8">
    <source>
        <dbReference type="ARBA" id="ARBA00022741"/>
    </source>
</evidence>
<feature type="region of interest" description="Disordered" evidence="13">
    <location>
        <begin position="161"/>
        <end position="196"/>
    </location>
</feature>
<evidence type="ECO:0000256" key="10">
    <source>
        <dbReference type="ARBA" id="ARBA00023134"/>
    </source>
</evidence>
<keyword evidence="11" id="KW-0206">Cytoskeleton</keyword>
<evidence type="ECO:0000256" key="7">
    <source>
        <dbReference type="ARBA" id="ARBA00022723"/>
    </source>
</evidence>
<dbReference type="InterPro" id="IPR018316">
    <property type="entry name" value="Tubulin/FtsZ_2-layer-sand-dom"/>
</dbReference>
<dbReference type="InterPro" id="IPR000217">
    <property type="entry name" value="Tubulin"/>
</dbReference>
<feature type="compositionally biased region" description="Acidic residues" evidence="13">
    <location>
        <begin position="163"/>
        <end position="196"/>
    </location>
</feature>
<reference evidence="15 16" key="1">
    <citation type="submission" date="2016-10" db="EMBL/GenBank/DDBJ databases">
        <title>Genome sequence of the basidiomycete white-rot fungus Trametes pubescens.</title>
        <authorList>
            <person name="Makela M.R."/>
            <person name="Granchi Z."/>
            <person name="Peng M."/>
            <person name="De Vries R.P."/>
            <person name="Grigoriev I."/>
            <person name="Riley R."/>
            <person name="Hilden K."/>
        </authorList>
    </citation>
    <scope>NUCLEOTIDE SEQUENCE [LARGE SCALE GENOMIC DNA]</scope>
    <source>
        <strain evidence="15 16">FBCC735</strain>
    </source>
</reference>
<evidence type="ECO:0000256" key="5">
    <source>
        <dbReference type="ARBA" id="ARBA00022490"/>
    </source>
</evidence>
<evidence type="ECO:0000256" key="6">
    <source>
        <dbReference type="ARBA" id="ARBA00022701"/>
    </source>
</evidence>
<dbReference type="InterPro" id="IPR023123">
    <property type="entry name" value="Tubulin_C"/>
</dbReference>
<dbReference type="Proteomes" id="UP000184267">
    <property type="component" value="Unassembled WGS sequence"/>
</dbReference>
<comment type="similarity">
    <text evidence="3">Belongs to the tubulin family.</text>
</comment>
<dbReference type="GO" id="GO:0005525">
    <property type="term" value="F:GTP binding"/>
    <property type="evidence" value="ECO:0007669"/>
    <property type="project" value="UniProtKB-KW"/>
</dbReference>
<proteinExistence type="inferred from homology"/>
<dbReference type="InterPro" id="IPR008280">
    <property type="entry name" value="Tub_FtsZ_C"/>
</dbReference>
<comment type="subunit">
    <text evidence="4">Dimer of alpha and beta chains. A typical microtubule is a hollow water-filled tube with an outer diameter of 25 nm and an inner diameter of 15 nM. Alpha-beta heterodimers associate head-to-tail to form protofilaments running lengthwise along the microtubule wall with the beta-tubulin subunit facing the microtubule plus end conferring a structural polarity. Microtubules usually have 13 protofilaments but different protofilament numbers can be found in some organisms and specialized cells.</text>
</comment>
<name>A0A1M2W3C0_TRAPU</name>
<dbReference type="PANTHER" id="PTHR11588">
    <property type="entry name" value="TUBULIN"/>
    <property type="match status" value="1"/>
</dbReference>
<dbReference type="Gene3D" id="1.10.287.600">
    <property type="entry name" value="Helix hairpin bin"/>
    <property type="match status" value="1"/>
</dbReference>
<dbReference type="EMBL" id="MNAD01000306">
    <property type="protein sequence ID" value="OJT14348.1"/>
    <property type="molecule type" value="Genomic_DNA"/>
</dbReference>
<evidence type="ECO:0000256" key="2">
    <source>
        <dbReference type="ARBA" id="ARBA00004245"/>
    </source>
</evidence>
<dbReference type="FunFam" id="3.30.1330.20:FF:000009">
    <property type="entry name" value="Tubulin beta chain"/>
    <property type="match status" value="1"/>
</dbReference>
<dbReference type="STRING" id="154538.A0A1M2W3C0"/>